<proteinExistence type="predicted"/>
<organism evidence="4 5">
    <name type="scientific">Inhella crocodyli</name>
    <dbReference type="NCBI Taxonomy" id="2499851"/>
    <lineage>
        <taxon>Bacteria</taxon>
        <taxon>Pseudomonadati</taxon>
        <taxon>Pseudomonadota</taxon>
        <taxon>Betaproteobacteria</taxon>
        <taxon>Burkholderiales</taxon>
        <taxon>Sphaerotilaceae</taxon>
        <taxon>Inhella</taxon>
    </lineage>
</organism>
<dbReference type="PANTHER" id="PTHR30231:SF37">
    <property type="entry name" value="EXODEOXYRIBONUCLEASE 10"/>
    <property type="match status" value="1"/>
</dbReference>
<evidence type="ECO:0000256" key="2">
    <source>
        <dbReference type="ARBA" id="ARBA00026073"/>
    </source>
</evidence>
<dbReference type="PANTHER" id="PTHR30231">
    <property type="entry name" value="DNA POLYMERASE III SUBUNIT EPSILON"/>
    <property type="match status" value="1"/>
</dbReference>
<dbReference type="OrthoDB" id="9803913at2"/>
<dbReference type="InterPro" id="IPR036397">
    <property type="entry name" value="RNaseH_sf"/>
</dbReference>
<dbReference type="GO" id="GO:0008408">
    <property type="term" value="F:3'-5' exonuclease activity"/>
    <property type="evidence" value="ECO:0007669"/>
    <property type="project" value="TreeGrafter"/>
</dbReference>
<dbReference type="FunFam" id="3.30.420.10:FF:000045">
    <property type="entry name" value="3'-5' exonuclease DinG"/>
    <property type="match status" value="1"/>
</dbReference>
<dbReference type="CDD" id="cd06127">
    <property type="entry name" value="DEDDh"/>
    <property type="match status" value="1"/>
</dbReference>
<protein>
    <submittedName>
        <fullName evidence="4">3'-5' exonuclease</fullName>
    </submittedName>
</protein>
<keyword evidence="4" id="KW-0540">Nuclease</keyword>
<comment type="function">
    <text evidence="1">DNA polymerase III is a complex, multichain enzyme responsible for most of the replicative synthesis in bacteria. The epsilon subunit contain the editing function and is a proofreading 3'-5' exonuclease.</text>
</comment>
<comment type="subunit">
    <text evidence="2">DNA polymerase III contains a core (composed of alpha, epsilon and theta chains) that associates with a tau subunit. This core dimerizes to form the POLIII' complex. PolIII' associates with the gamma complex (composed of gamma, delta, delta', psi and chi chains) and with the beta chain to form the complete DNA polymerase III complex.</text>
</comment>
<dbReference type="GO" id="GO:0045004">
    <property type="term" value="P:DNA replication proofreading"/>
    <property type="evidence" value="ECO:0007669"/>
    <property type="project" value="TreeGrafter"/>
</dbReference>
<accession>A0A437LED8</accession>
<comment type="caution">
    <text evidence="4">The sequence shown here is derived from an EMBL/GenBank/DDBJ whole genome shotgun (WGS) entry which is preliminary data.</text>
</comment>
<dbReference type="AlphaFoldDB" id="A0A437LED8"/>
<evidence type="ECO:0000256" key="1">
    <source>
        <dbReference type="ARBA" id="ARBA00025483"/>
    </source>
</evidence>
<dbReference type="Gene3D" id="3.30.420.10">
    <property type="entry name" value="Ribonuclease H-like superfamily/Ribonuclease H"/>
    <property type="match status" value="1"/>
</dbReference>
<dbReference type="Pfam" id="PF00929">
    <property type="entry name" value="RNase_T"/>
    <property type="match status" value="1"/>
</dbReference>
<dbReference type="SMART" id="SM00479">
    <property type="entry name" value="EXOIII"/>
    <property type="match status" value="1"/>
</dbReference>
<dbReference type="RefSeq" id="WP_127683765.1">
    <property type="nucleotide sequence ID" value="NZ_SACM01000004.1"/>
</dbReference>
<dbReference type="InterPro" id="IPR013520">
    <property type="entry name" value="Ribonucl_H"/>
</dbReference>
<dbReference type="Proteomes" id="UP000288587">
    <property type="component" value="Unassembled WGS sequence"/>
</dbReference>
<gene>
    <name evidence="4" type="ORF">EOD73_14650</name>
</gene>
<keyword evidence="5" id="KW-1185">Reference proteome</keyword>
<feature type="domain" description="Exonuclease" evidence="3">
    <location>
        <begin position="7"/>
        <end position="175"/>
    </location>
</feature>
<evidence type="ECO:0000259" key="3">
    <source>
        <dbReference type="SMART" id="SM00479"/>
    </source>
</evidence>
<evidence type="ECO:0000313" key="5">
    <source>
        <dbReference type="Proteomes" id="UP000288587"/>
    </source>
</evidence>
<keyword evidence="4" id="KW-0378">Hydrolase</keyword>
<reference evidence="4 5" key="1">
    <citation type="submission" date="2019-01" db="EMBL/GenBank/DDBJ databases">
        <authorList>
            <person name="Chen W.-M."/>
        </authorList>
    </citation>
    <scope>NUCLEOTIDE SEQUENCE [LARGE SCALE GENOMIC DNA]</scope>
    <source>
        <strain evidence="4 5">CCP-18</strain>
    </source>
</reference>
<keyword evidence="4" id="KW-0269">Exonuclease</keyword>
<dbReference type="SUPFAM" id="SSF53098">
    <property type="entry name" value="Ribonuclease H-like"/>
    <property type="match status" value="1"/>
</dbReference>
<evidence type="ECO:0000313" key="4">
    <source>
        <dbReference type="EMBL" id="RVT83801.1"/>
    </source>
</evidence>
<name>A0A437LED8_9BURK</name>
<dbReference type="InterPro" id="IPR012337">
    <property type="entry name" value="RNaseH-like_sf"/>
</dbReference>
<dbReference type="GO" id="GO:0003676">
    <property type="term" value="F:nucleic acid binding"/>
    <property type="evidence" value="ECO:0007669"/>
    <property type="project" value="InterPro"/>
</dbReference>
<sequence>MWQRHERVAVVDFETTGMGPGQGARATEVGIVLLEAGVEVARFAQLMRSDVPVPPFIERLTGITNAMLRKAAPAEEVMAQAAELTQGCPMVAHNASFDRGFWVAELARIGVDASATPFTCTVKLSRRLYPEAPNCKLGTLAGFHGLKFEGRAHRALADALVTSALWQRIGQDAANQLAPSLAGAPLSVDLLHRVQGVALAQWPKHAAAARRALLHTSLPGL</sequence>
<dbReference type="GO" id="GO:0005829">
    <property type="term" value="C:cytosol"/>
    <property type="evidence" value="ECO:0007669"/>
    <property type="project" value="TreeGrafter"/>
</dbReference>
<dbReference type="EMBL" id="SACM01000004">
    <property type="protein sequence ID" value="RVT83801.1"/>
    <property type="molecule type" value="Genomic_DNA"/>
</dbReference>